<organism evidence="2 3">
    <name type="scientific">Pristionchus fissidentatus</name>
    <dbReference type="NCBI Taxonomy" id="1538716"/>
    <lineage>
        <taxon>Eukaryota</taxon>
        <taxon>Metazoa</taxon>
        <taxon>Ecdysozoa</taxon>
        <taxon>Nematoda</taxon>
        <taxon>Chromadorea</taxon>
        <taxon>Rhabditida</taxon>
        <taxon>Rhabditina</taxon>
        <taxon>Diplogasteromorpha</taxon>
        <taxon>Diplogasteroidea</taxon>
        <taxon>Neodiplogasteridae</taxon>
        <taxon>Pristionchus</taxon>
    </lineage>
</organism>
<evidence type="ECO:0000313" key="3">
    <source>
        <dbReference type="Proteomes" id="UP001432322"/>
    </source>
</evidence>
<evidence type="ECO:0008006" key="4">
    <source>
        <dbReference type="Google" id="ProtNLM"/>
    </source>
</evidence>
<proteinExistence type="predicted"/>
<keyword evidence="1" id="KW-0472">Membrane</keyword>
<comment type="caution">
    <text evidence="2">The sequence shown here is derived from an EMBL/GenBank/DDBJ whole genome shotgun (WGS) entry which is preliminary data.</text>
</comment>
<protein>
    <recommendedName>
        <fullName evidence="4">G protein-coupled receptor</fullName>
    </recommendedName>
</protein>
<feature type="transmembrane region" description="Helical" evidence="1">
    <location>
        <begin position="15"/>
        <end position="37"/>
    </location>
</feature>
<evidence type="ECO:0000313" key="2">
    <source>
        <dbReference type="EMBL" id="GMT25126.1"/>
    </source>
</evidence>
<keyword evidence="1" id="KW-0812">Transmembrane</keyword>
<keyword evidence="1" id="KW-1133">Transmembrane helix</keyword>
<keyword evidence="3" id="KW-1185">Reference proteome</keyword>
<name>A0AAV5VZ92_9BILA</name>
<dbReference type="AlphaFoldDB" id="A0AAV5VZ92"/>
<evidence type="ECO:0000256" key="1">
    <source>
        <dbReference type="SAM" id="Phobius"/>
    </source>
</evidence>
<dbReference type="Proteomes" id="UP001432322">
    <property type="component" value="Unassembled WGS sequence"/>
</dbReference>
<accession>A0AAV5VZ92</accession>
<gene>
    <name evidence="2" type="ORF">PFISCL1PPCAC_16423</name>
</gene>
<reference evidence="2" key="1">
    <citation type="submission" date="2023-10" db="EMBL/GenBank/DDBJ databases">
        <title>Genome assembly of Pristionchus species.</title>
        <authorList>
            <person name="Yoshida K."/>
            <person name="Sommer R.J."/>
        </authorList>
    </citation>
    <scope>NUCLEOTIDE SEQUENCE</scope>
    <source>
        <strain evidence="2">RS5133</strain>
    </source>
</reference>
<sequence>MPYTVVSYRIRYPTVYLIIVHLLFLLSISSRVAFRLLSLAGYRSLLGIVYLRDTKQIVPDAFISLSGAFWTLQIPFVHFSLSSLILPVFLVGSLEHLPLSLLNIKQFRLPRLRLSLLLTSRSLLRKQLNQFLGQLPLHLRLLILLLQ</sequence>
<dbReference type="EMBL" id="BTSY01000004">
    <property type="protein sequence ID" value="GMT25126.1"/>
    <property type="molecule type" value="Genomic_DNA"/>
</dbReference>